<dbReference type="InterPro" id="IPR017853">
    <property type="entry name" value="GH"/>
</dbReference>
<dbReference type="PANTHER" id="PTHR31297:SF41">
    <property type="entry name" value="ENDOGLUCANASE, PUTATIVE (AFU_ORTHOLOGUE AFUA_5G01830)-RELATED"/>
    <property type="match status" value="1"/>
</dbReference>
<keyword evidence="4" id="KW-0119">Carbohydrate metabolism</keyword>
<organism evidence="10 11">
    <name type="scientific">Nitratireductor rhodophyticola</name>
    <dbReference type="NCBI Taxonomy" id="2854036"/>
    <lineage>
        <taxon>Bacteria</taxon>
        <taxon>Pseudomonadati</taxon>
        <taxon>Pseudomonadota</taxon>
        <taxon>Alphaproteobacteria</taxon>
        <taxon>Hyphomicrobiales</taxon>
        <taxon>Phyllobacteriaceae</taxon>
        <taxon>Nitratireductor</taxon>
    </lineage>
</organism>
<reference evidence="10 11" key="1">
    <citation type="submission" date="2021-06" db="EMBL/GenBank/DDBJ databases">
        <title>Nitratireductor porphyridii sp. nov., isolated from a small marine red alga, Porphyridium purpureum in South Korea.</title>
        <authorList>
            <person name="Kim K.H."/>
            <person name="Kristyanto S."/>
            <person name="Jeon C.O."/>
        </authorList>
    </citation>
    <scope>NUCLEOTIDE SEQUENCE [LARGE SCALE GENOMIC DNA]</scope>
    <source>
        <strain evidence="10 11">R6</strain>
    </source>
</reference>
<protein>
    <submittedName>
        <fullName evidence="10">Glycoside hydrolase family 5 protein</fullName>
    </submittedName>
</protein>
<dbReference type="PANTHER" id="PTHR31297">
    <property type="entry name" value="GLUCAN ENDO-1,6-BETA-GLUCOSIDASE B"/>
    <property type="match status" value="1"/>
</dbReference>
<evidence type="ECO:0000256" key="4">
    <source>
        <dbReference type="ARBA" id="ARBA00023277"/>
    </source>
</evidence>
<feature type="chain" id="PRO_5045090041" evidence="8">
    <location>
        <begin position="23"/>
        <end position="395"/>
    </location>
</feature>
<evidence type="ECO:0000256" key="6">
    <source>
        <dbReference type="ARBA" id="ARBA00023326"/>
    </source>
</evidence>
<keyword evidence="8" id="KW-0732">Signal</keyword>
<evidence type="ECO:0000256" key="5">
    <source>
        <dbReference type="ARBA" id="ARBA00023295"/>
    </source>
</evidence>
<sequence>MSFKTFLHSAAVITAFVHPATAADLMSFWDSPVKGGNVFNAAPKEEAYFRALVDTGATWVRLTFSKWEGQERDFLIGDADDYDSLIPEDLAVLRAELDAAHAVGLKVVIAPLTLPGSRWSQQNGGEFDDRLWEDSAYQDQAAQFWADLATALKDHPAIAAYNILNEPAPEKMAGGVENGSDQALHDWQNAQAGGTRDLTAFYDKVIAGIREVDLLTPVMVDGGWFANPRSLAAWPRALSDDRVLYAFHMYEPYAATSAPNMKRDVPLRYPGVVTEYAGGEESWNRQAVASHIGAAFNWAEQQGLPPTRVVAAEFGCMRRWADCGKYLTDVMDAVEERGGHWAFYSFREDEWEGMDYELPTSVAPGQFYWLTEEGKDANLPRDGELMDLLRDRMRS</sequence>
<dbReference type="EMBL" id="JAHSQO010000003">
    <property type="protein sequence ID" value="MBY8917230.1"/>
    <property type="molecule type" value="Genomic_DNA"/>
</dbReference>
<evidence type="ECO:0000313" key="10">
    <source>
        <dbReference type="EMBL" id="MBY8917230.1"/>
    </source>
</evidence>
<evidence type="ECO:0000256" key="3">
    <source>
        <dbReference type="ARBA" id="ARBA00023001"/>
    </source>
</evidence>
<evidence type="ECO:0000256" key="8">
    <source>
        <dbReference type="SAM" id="SignalP"/>
    </source>
</evidence>
<name>A0ABS7RA15_9HYPH</name>
<keyword evidence="6" id="KW-0624">Polysaccharide degradation</keyword>
<keyword evidence="2 7" id="KW-0378">Hydrolase</keyword>
<feature type="domain" description="Glycoside hydrolase family 5" evidence="9">
    <location>
        <begin position="40"/>
        <end position="347"/>
    </location>
</feature>
<evidence type="ECO:0000256" key="1">
    <source>
        <dbReference type="ARBA" id="ARBA00005641"/>
    </source>
</evidence>
<keyword evidence="3" id="KW-0136">Cellulose degradation</keyword>
<dbReference type="GO" id="GO:0016787">
    <property type="term" value="F:hydrolase activity"/>
    <property type="evidence" value="ECO:0007669"/>
    <property type="project" value="UniProtKB-KW"/>
</dbReference>
<dbReference type="InterPro" id="IPR050386">
    <property type="entry name" value="Glycosyl_hydrolase_5"/>
</dbReference>
<dbReference type="Pfam" id="PF00150">
    <property type="entry name" value="Cellulase"/>
    <property type="match status" value="1"/>
</dbReference>
<dbReference type="SUPFAM" id="SSF51445">
    <property type="entry name" value="(Trans)glycosidases"/>
    <property type="match status" value="1"/>
</dbReference>
<dbReference type="RefSeq" id="WP_223004606.1">
    <property type="nucleotide sequence ID" value="NZ_JAHSQO010000003.1"/>
</dbReference>
<evidence type="ECO:0000313" key="11">
    <source>
        <dbReference type="Proteomes" id="UP000777661"/>
    </source>
</evidence>
<dbReference type="Gene3D" id="3.20.20.80">
    <property type="entry name" value="Glycosidases"/>
    <property type="match status" value="1"/>
</dbReference>
<keyword evidence="11" id="KW-1185">Reference proteome</keyword>
<comment type="caution">
    <text evidence="10">The sequence shown here is derived from an EMBL/GenBank/DDBJ whole genome shotgun (WGS) entry which is preliminary data.</text>
</comment>
<accession>A0ABS7RA15</accession>
<dbReference type="InterPro" id="IPR001547">
    <property type="entry name" value="Glyco_hydro_5"/>
</dbReference>
<keyword evidence="5 7" id="KW-0326">Glycosidase</keyword>
<proteinExistence type="inferred from homology"/>
<evidence type="ECO:0000259" key="9">
    <source>
        <dbReference type="Pfam" id="PF00150"/>
    </source>
</evidence>
<feature type="signal peptide" evidence="8">
    <location>
        <begin position="1"/>
        <end position="22"/>
    </location>
</feature>
<evidence type="ECO:0000256" key="2">
    <source>
        <dbReference type="ARBA" id="ARBA00022801"/>
    </source>
</evidence>
<comment type="similarity">
    <text evidence="1 7">Belongs to the glycosyl hydrolase 5 (cellulase A) family.</text>
</comment>
<dbReference type="Proteomes" id="UP000777661">
    <property type="component" value="Unassembled WGS sequence"/>
</dbReference>
<evidence type="ECO:0000256" key="7">
    <source>
        <dbReference type="RuleBase" id="RU361153"/>
    </source>
</evidence>
<gene>
    <name evidence="10" type="ORF">KVG22_11565</name>
</gene>